<gene>
    <name evidence="2" type="ORF">Aple_010620</name>
</gene>
<protein>
    <recommendedName>
        <fullName evidence="4">Phage terminase small subunit P27 family</fullName>
    </recommendedName>
</protein>
<feature type="region of interest" description="Disordered" evidence="1">
    <location>
        <begin position="164"/>
        <end position="183"/>
    </location>
</feature>
<dbReference type="InterPro" id="IPR006448">
    <property type="entry name" value="Phage_term_ssu_P27"/>
</dbReference>
<evidence type="ECO:0000256" key="1">
    <source>
        <dbReference type="SAM" id="MobiDB-lite"/>
    </source>
</evidence>
<proteinExistence type="predicted"/>
<dbReference type="EMBL" id="BLAF01000006">
    <property type="protein sequence ID" value="GES18167.1"/>
    <property type="molecule type" value="Genomic_DNA"/>
</dbReference>
<comment type="caution">
    <text evidence="2">The sequence shown here is derived from an EMBL/GenBank/DDBJ whole genome shotgun (WGS) entry which is preliminary data.</text>
</comment>
<accession>A0A5M3X8W4</accession>
<organism evidence="2 3">
    <name type="scientific">Acrocarpospora pleiomorpha</name>
    <dbReference type="NCBI Taxonomy" id="90975"/>
    <lineage>
        <taxon>Bacteria</taxon>
        <taxon>Bacillati</taxon>
        <taxon>Actinomycetota</taxon>
        <taxon>Actinomycetes</taxon>
        <taxon>Streptosporangiales</taxon>
        <taxon>Streptosporangiaceae</taxon>
        <taxon>Acrocarpospora</taxon>
    </lineage>
</organism>
<dbReference type="NCBIfam" id="TIGR01558">
    <property type="entry name" value="sm_term_P27"/>
    <property type="match status" value="1"/>
</dbReference>
<dbReference type="Proteomes" id="UP000377595">
    <property type="component" value="Unassembled WGS sequence"/>
</dbReference>
<evidence type="ECO:0008006" key="4">
    <source>
        <dbReference type="Google" id="ProtNLM"/>
    </source>
</evidence>
<sequence length="183" mass="20145">MVAVGSRGPAPKPTNVRLLHGDRKDRVNVDEPVPADVEIKPPAWLAAAARSVWRQYAPDLQRTGVLTGWDVEAFAILCDAVVRRRAAVKALRVEGEILRVPLLTKSGEYVRLPPSGDPDDELQNGFEGAIIWRRFRNPWLMVLSDADAQIMRWGGRFGMTPSDRAQLSIGKGGGRDPAEDLLS</sequence>
<feature type="compositionally biased region" description="Basic and acidic residues" evidence="1">
    <location>
        <begin position="173"/>
        <end position="183"/>
    </location>
</feature>
<reference evidence="2 3" key="1">
    <citation type="submission" date="2019-10" db="EMBL/GenBank/DDBJ databases">
        <title>Whole genome shotgun sequence of Acrocarpospora pleiomorpha NBRC 16267.</title>
        <authorList>
            <person name="Ichikawa N."/>
            <person name="Kimura A."/>
            <person name="Kitahashi Y."/>
            <person name="Komaki H."/>
            <person name="Oguchi A."/>
        </authorList>
    </citation>
    <scope>NUCLEOTIDE SEQUENCE [LARGE SCALE GENOMIC DNA]</scope>
    <source>
        <strain evidence="2 3">NBRC 16267</strain>
    </source>
</reference>
<dbReference type="Pfam" id="PF05119">
    <property type="entry name" value="Terminase_4"/>
    <property type="match status" value="1"/>
</dbReference>
<evidence type="ECO:0000313" key="3">
    <source>
        <dbReference type="Proteomes" id="UP000377595"/>
    </source>
</evidence>
<name>A0A5M3X8W4_9ACTN</name>
<dbReference type="AlphaFoldDB" id="A0A5M3X8W4"/>
<evidence type="ECO:0000313" key="2">
    <source>
        <dbReference type="EMBL" id="GES18167.1"/>
    </source>
</evidence>
<dbReference type="OrthoDB" id="7843333at2"/>
<keyword evidence="3" id="KW-1185">Reference proteome</keyword>